<dbReference type="Proteomes" id="UP000009168">
    <property type="component" value="Unassembled WGS sequence"/>
</dbReference>
<evidence type="ECO:0008006" key="4">
    <source>
        <dbReference type="Google" id="ProtNLM"/>
    </source>
</evidence>
<dbReference type="HOGENOM" id="CLU_1417780_0_0_1"/>
<evidence type="ECO:0000313" key="3">
    <source>
        <dbReference type="Proteomes" id="UP000009168"/>
    </source>
</evidence>
<feature type="signal peptide" evidence="1">
    <location>
        <begin position="1"/>
        <end position="17"/>
    </location>
</feature>
<gene>
    <name evidence="2" type="ORF">TTHERM_00235210</name>
</gene>
<dbReference type="GeneID" id="7842943"/>
<proteinExistence type="predicted"/>
<evidence type="ECO:0000256" key="1">
    <source>
        <dbReference type="SAM" id="SignalP"/>
    </source>
</evidence>
<feature type="chain" id="PRO_5004202056" description="Transmembrane protein" evidence="1">
    <location>
        <begin position="18"/>
        <end position="192"/>
    </location>
</feature>
<dbReference type="KEGG" id="tet:TTHERM_00235210"/>
<name>Q23BK4_TETTS</name>
<evidence type="ECO:0000313" key="2">
    <source>
        <dbReference type="EMBL" id="EAR94114.1"/>
    </source>
</evidence>
<sequence length="192" mass="21719">MKAITLLFVIALVAVNANNKTQQCQDIVMKKIELGLVCSSSDTECLDALLSLNQCAYNCASQIDYDYDNVAFINSCLQLNCTSSNIRVQHLLQDFLNCFKSIKITNLRLSKNIQQCQSDLFKKLEQGKYCKPNDQDCLNALVDFNQCATDCAKQIDYDYDNQAFIISCVKQNCSSSNAEVQRFMNDYIKCSM</sequence>
<dbReference type="InParanoid" id="Q23BK4"/>
<accession>Q23BK4</accession>
<protein>
    <recommendedName>
        <fullName evidence="4">Transmembrane protein</fullName>
    </recommendedName>
</protein>
<dbReference type="AlphaFoldDB" id="Q23BK4"/>
<dbReference type="EMBL" id="GG662718">
    <property type="protein sequence ID" value="EAR94114.1"/>
    <property type="molecule type" value="Genomic_DNA"/>
</dbReference>
<organism evidence="2 3">
    <name type="scientific">Tetrahymena thermophila (strain SB210)</name>
    <dbReference type="NCBI Taxonomy" id="312017"/>
    <lineage>
        <taxon>Eukaryota</taxon>
        <taxon>Sar</taxon>
        <taxon>Alveolata</taxon>
        <taxon>Ciliophora</taxon>
        <taxon>Intramacronucleata</taxon>
        <taxon>Oligohymenophorea</taxon>
        <taxon>Hymenostomatida</taxon>
        <taxon>Tetrahymenina</taxon>
        <taxon>Tetrahymenidae</taxon>
        <taxon>Tetrahymena</taxon>
    </lineage>
</organism>
<dbReference type="RefSeq" id="XP_001014359.1">
    <property type="nucleotide sequence ID" value="XM_001014359.1"/>
</dbReference>
<reference evidence="3" key="1">
    <citation type="journal article" date="2006" name="PLoS Biol.">
        <title>Macronuclear genome sequence of the ciliate Tetrahymena thermophila, a model eukaryote.</title>
        <authorList>
            <person name="Eisen J.A."/>
            <person name="Coyne R.S."/>
            <person name="Wu M."/>
            <person name="Wu D."/>
            <person name="Thiagarajan M."/>
            <person name="Wortman J.R."/>
            <person name="Badger J.H."/>
            <person name="Ren Q."/>
            <person name="Amedeo P."/>
            <person name="Jones K.M."/>
            <person name="Tallon L.J."/>
            <person name="Delcher A.L."/>
            <person name="Salzberg S.L."/>
            <person name="Silva J.C."/>
            <person name="Haas B.J."/>
            <person name="Majoros W.H."/>
            <person name="Farzad M."/>
            <person name="Carlton J.M."/>
            <person name="Smith R.K. Jr."/>
            <person name="Garg J."/>
            <person name="Pearlman R.E."/>
            <person name="Karrer K.M."/>
            <person name="Sun L."/>
            <person name="Manning G."/>
            <person name="Elde N.C."/>
            <person name="Turkewitz A.P."/>
            <person name="Asai D.J."/>
            <person name="Wilkes D.E."/>
            <person name="Wang Y."/>
            <person name="Cai H."/>
            <person name="Collins K."/>
            <person name="Stewart B.A."/>
            <person name="Lee S.R."/>
            <person name="Wilamowska K."/>
            <person name="Weinberg Z."/>
            <person name="Ruzzo W.L."/>
            <person name="Wloga D."/>
            <person name="Gaertig J."/>
            <person name="Frankel J."/>
            <person name="Tsao C.-C."/>
            <person name="Gorovsky M.A."/>
            <person name="Keeling P.J."/>
            <person name="Waller R.F."/>
            <person name="Patron N.J."/>
            <person name="Cherry J.M."/>
            <person name="Stover N.A."/>
            <person name="Krieger C.J."/>
            <person name="del Toro C."/>
            <person name="Ryder H.F."/>
            <person name="Williamson S.C."/>
            <person name="Barbeau R.A."/>
            <person name="Hamilton E.P."/>
            <person name="Orias E."/>
        </authorList>
    </citation>
    <scope>NUCLEOTIDE SEQUENCE [LARGE SCALE GENOMIC DNA]</scope>
    <source>
        <strain evidence="3">SB210</strain>
    </source>
</reference>
<keyword evidence="3" id="KW-1185">Reference proteome</keyword>
<keyword evidence="1" id="KW-0732">Signal</keyword>